<organism evidence="6 7">
    <name type="scientific">Roseibium alexandrii</name>
    <dbReference type="NCBI Taxonomy" id="388408"/>
    <lineage>
        <taxon>Bacteria</taxon>
        <taxon>Pseudomonadati</taxon>
        <taxon>Pseudomonadota</taxon>
        <taxon>Alphaproteobacteria</taxon>
        <taxon>Hyphomicrobiales</taxon>
        <taxon>Stappiaceae</taxon>
        <taxon>Roseibium</taxon>
    </lineage>
</organism>
<dbReference type="InterPro" id="IPR002641">
    <property type="entry name" value="PNPLA_dom"/>
</dbReference>
<dbReference type="PROSITE" id="PS51635">
    <property type="entry name" value="PNPLA"/>
    <property type="match status" value="1"/>
</dbReference>
<feature type="short sequence motif" description="GXSXG" evidence="4">
    <location>
        <begin position="80"/>
        <end position="84"/>
    </location>
</feature>
<dbReference type="OrthoDB" id="5290098at2"/>
<dbReference type="InterPro" id="IPR050301">
    <property type="entry name" value="NTE"/>
</dbReference>
<feature type="active site" description="Proton acceptor" evidence="4">
    <location>
        <position position="209"/>
    </location>
</feature>
<dbReference type="PANTHER" id="PTHR14226">
    <property type="entry name" value="NEUROPATHY TARGET ESTERASE/SWISS CHEESE D.MELANOGASTER"/>
    <property type="match status" value="1"/>
</dbReference>
<proteinExistence type="predicted"/>
<sequence length="317" mass="33641">MERRSFLTGAVVTGSTILASGANGHAASSQVTPENTAANPAKRTDGFHLALGGGAAKAFAHIPVLEALDDLGVKPEVIAGTSMGSILGGYYASGMSGKDIRSFTIDLFTQKGQLLQKLFLTDGRTWGSLLNMVRPSIIDPLVLFETLFPDGLAENFKDLQIPMKVVATDFHRQSQAVLTEGALLPAIAASSALPMLLTPVQIDGRVLIDGGFVNPTPFDVFEDTDYPVVAVDVTGADFSAIDGLPSGMETWIGSFSITLHSLVAAKLSCAQPDLLLEPAIGHFQTMDFFEVEAILEAADPIREDVKRGLDRLLGQKI</sequence>
<evidence type="ECO:0000256" key="1">
    <source>
        <dbReference type="ARBA" id="ARBA00022801"/>
    </source>
</evidence>
<keyword evidence="7" id="KW-1185">Reference proteome</keyword>
<evidence type="ECO:0000259" key="5">
    <source>
        <dbReference type="PROSITE" id="PS51635"/>
    </source>
</evidence>
<feature type="active site" description="Nucleophile" evidence="4">
    <location>
        <position position="82"/>
    </location>
</feature>
<keyword evidence="1 4" id="KW-0378">Hydrolase</keyword>
<dbReference type="SUPFAM" id="SSF52151">
    <property type="entry name" value="FabD/lysophospholipase-like"/>
    <property type="match status" value="1"/>
</dbReference>
<feature type="short sequence motif" description="DGA/G" evidence="4">
    <location>
        <begin position="209"/>
        <end position="211"/>
    </location>
</feature>
<dbReference type="GO" id="GO:0016787">
    <property type="term" value="F:hydrolase activity"/>
    <property type="evidence" value="ECO:0007669"/>
    <property type="project" value="UniProtKB-UniRule"/>
</dbReference>
<keyword evidence="2 4" id="KW-0442">Lipid degradation</keyword>
<dbReference type="Pfam" id="PF01734">
    <property type="entry name" value="Patatin"/>
    <property type="match status" value="1"/>
</dbReference>
<dbReference type="PANTHER" id="PTHR14226:SF29">
    <property type="entry name" value="NEUROPATHY TARGET ESTERASE SWS"/>
    <property type="match status" value="1"/>
</dbReference>
<protein>
    <submittedName>
        <fullName evidence="6">NTE family protein RssA</fullName>
    </submittedName>
</protein>
<evidence type="ECO:0000256" key="4">
    <source>
        <dbReference type="PROSITE-ProRule" id="PRU01161"/>
    </source>
</evidence>
<evidence type="ECO:0000256" key="3">
    <source>
        <dbReference type="ARBA" id="ARBA00023098"/>
    </source>
</evidence>
<dbReference type="RefSeq" id="WP_055670275.1">
    <property type="nucleotide sequence ID" value="NZ_CXWD01000001.1"/>
</dbReference>
<feature type="domain" description="PNPLA" evidence="5">
    <location>
        <begin position="49"/>
        <end position="222"/>
    </location>
</feature>
<dbReference type="Proteomes" id="UP000053235">
    <property type="component" value="Unassembled WGS sequence"/>
</dbReference>
<accession>A0A0M6ZQQ1</accession>
<dbReference type="Gene3D" id="3.40.1090.10">
    <property type="entry name" value="Cytosolic phospholipase A2 catalytic domain"/>
    <property type="match status" value="2"/>
</dbReference>
<dbReference type="EMBL" id="CXWD01000001">
    <property type="protein sequence ID" value="CTQ64440.1"/>
    <property type="molecule type" value="Genomic_DNA"/>
</dbReference>
<evidence type="ECO:0000313" key="6">
    <source>
        <dbReference type="EMBL" id="CTQ64440.1"/>
    </source>
</evidence>
<comment type="caution">
    <text evidence="4">Lacks conserved residue(s) required for the propagation of feature annotation.</text>
</comment>
<evidence type="ECO:0000313" key="7">
    <source>
        <dbReference type="Proteomes" id="UP000053235"/>
    </source>
</evidence>
<dbReference type="STRING" id="388408.LAX5112_00298"/>
<dbReference type="GO" id="GO:0016042">
    <property type="term" value="P:lipid catabolic process"/>
    <property type="evidence" value="ECO:0007669"/>
    <property type="project" value="UniProtKB-UniRule"/>
</dbReference>
<keyword evidence="3 4" id="KW-0443">Lipid metabolism</keyword>
<dbReference type="AlphaFoldDB" id="A0A0M6ZQQ1"/>
<name>A0A0M6ZQQ1_9HYPH</name>
<gene>
    <name evidence="6" type="primary">rssA_1</name>
    <name evidence="6" type="ORF">LAX5112_00298</name>
</gene>
<evidence type="ECO:0000256" key="2">
    <source>
        <dbReference type="ARBA" id="ARBA00022963"/>
    </source>
</evidence>
<reference evidence="7" key="1">
    <citation type="submission" date="2015-07" db="EMBL/GenBank/DDBJ databases">
        <authorList>
            <person name="Rodrigo-Torres Lidia"/>
            <person name="Arahal R.David."/>
        </authorList>
    </citation>
    <scope>NUCLEOTIDE SEQUENCE [LARGE SCALE GENOMIC DNA]</scope>
    <source>
        <strain evidence="7">CECT 5112</strain>
    </source>
</reference>
<dbReference type="InterPro" id="IPR016035">
    <property type="entry name" value="Acyl_Trfase/lysoPLipase"/>
</dbReference>